<reference evidence="1 2" key="1">
    <citation type="submission" date="2021-04" db="EMBL/GenBank/DDBJ databases">
        <authorList>
            <person name="Pira H."/>
            <person name="Risdian C."/>
            <person name="Wink J."/>
        </authorList>
    </citation>
    <scope>NUCLEOTIDE SEQUENCE [LARGE SCALE GENOMIC DNA]</scope>
    <source>
        <strain evidence="1 2">WH53</strain>
    </source>
</reference>
<dbReference type="SUPFAM" id="SSF46955">
    <property type="entry name" value="Putative DNA-binding domain"/>
    <property type="match status" value="1"/>
</dbReference>
<dbReference type="EMBL" id="JAGSOY010000106">
    <property type="protein sequence ID" value="MBU2713807.1"/>
    <property type="molecule type" value="Genomic_DNA"/>
</dbReference>
<dbReference type="Gene3D" id="1.10.1660.20">
    <property type="match status" value="1"/>
</dbReference>
<dbReference type="InterPro" id="IPR009061">
    <property type="entry name" value="DNA-bd_dom_put_sf"/>
</dbReference>
<dbReference type="InterPro" id="IPR038137">
    <property type="entry name" value="Excisionase-like_sf"/>
</dbReference>
<sequence length="70" mass="7810">MNAPKPNLISVDEWIKHRFIAGAPSRLTVQRLCRNGRLPATKVGGLWYIDVNAERNHTTGNALVDRVLMG</sequence>
<keyword evidence="2" id="KW-1185">Reference proteome</keyword>
<comment type="caution">
    <text evidence="1">The sequence shown here is derived from an EMBL/GenBank/DDBJ whole genome shotgun (WGS) entry which is preliminary data.</text>
</comment>
<accession>A0ABS5ZIE9</accession>
<name>A0ABS5ZIE9_9GAMM</name>
<dbReference type="Proteomes" id="UP000690515">
    <property type="component" value="Unassembled WGS sequence"/>
</dbReference>
<dbReference type="RefSeq" id="WP_212722873.1">
    <property type="nucleotide sequence ID" value="NZ_JAGSOY010000106.1"/>
</dbReference>
<gene>
    <name evidence="1" type="ORF">KCG35_22395</name>
</gene>
<proteinExistence type="predicted"/>
<evidence type="ECO:0000313" key="1">
    <source>
        <dbReference type="EMBL" id="MBU2713807.1"/>
    </source>
</evidence>
<organism evidence="1 2">
    <name type="scientific">Zooshikella harenae</name>
    <dbReference type="NCBI Taxonomy" id="2827238"/>
    <lineage>
        <taxon>Bacteria</taxon>
        <taxon>Pseudomonadati</taxon>
        <taxon>Pseudomonadota</taxon>
        <taxon>Gammaproteobacteria</taxon>
        <taxon>Oceanospirillales</taxon>
        <taxon>Zooshikellaceae</taxon>
        <taxon>Zooshikella</taxon>
    </lineage>
</organism>
<protein>
    <submittedName>
        <fullName evidence="1">Helix-turn-helix domain-containing protein</fullName>
    </submittedName>
</protein>
<evidence type="ECO:0000313" key="2">
    <source>
        <dbReference type="Proteomes" id="UP000690515"/>
    </source>
</evidence>